<name>A0A1Y1IUP6_KLENI</name>
<keyword evidence="3" id="KW-1185">Reference proteome</keyword>
<feature type="region of interest" description="Disordered" evidence="1">
    <location>
        <begin position="64"/>
        <end position="272"/>
    </location>
</feature>
<feature type="compositionally biased region" description="Basic and acidic residues" evidence="1">
    <location>
        <begin position="74"/>
        <end position="87"/>
    </location>
</feature>
<reference evidence="2 3" key="1">
    <citation type="journal article" date="2014" name="Nat. Commun.">
        <title>Klebsormidium flaccidum genome reveals primary factors for plant terrestrial adaptation.</title>
        <authorList>
            <person name="Hori K."/>
            <person name="Maruyama F."/>
            <person name="Fujisawa T."/>
            <person name="Togashi T."/>
            <person name="Yamamoto N."/>
            <person name="Seo M."/>
            <person name="Sato S."/>
            <person name="Yamada T."/>
            <person name="Mori H."/>
            <person name="Tajima N."/>
            <person name="Moriyama T."/>
            <person name="Ikeuchi M."/>
            <person name="Watanabe M."/>
            <person name="Wada H."/>
            <person name="Kobayashi K."/>
            <person name="Saito M."/>
            <person name="Masuda T."/>
            <person name="Sasaki-Sekimoto Y."/>
            <person name="Mashiguchi K."/>
            <person name="Awai K."/>
            <person name="Shimojima M."/>
            <person name="Masuda S."/>
            <person name="Iwai M."/>
            <person name="Nobusawa T."/>
            <person name="Narise T."/>
            <person name="Kondo S."/>
            <person name="Saito H."/>
            <person name="Sato R."/>
            <person name="Murakawa M."/>
            <person name="Ihara Y."/>
            <person name="Oshima-Yamada Y."/>
            <person name="Ohtaka K."/>
            <person name="Satoh M."/>
            <person name="Sonobe K."/>
            <person name="Ishii M."/>
            <person name="Ohtani R."/>
            <person name="Kanamori-Sato M."/>
            <person name="Honoki R."/>
            <person name="Miyazaki D."/>
            <person name="Mochizuki H."/>
            <person name="Umetsu J."/>
            <person name="Higashi K."/>
            <person name="Shibata D."/>
            <person name="Kamiya Y."/>
            <person name="Sato N."/>
            <person name="Nakamura Y."/>
            <person name="Tabata S."/>
            <person name="Ida S."/>
            <person name="Kurokawa K."/>
            <person name="Ohta H."/>
        </authorList>
    </citation>
    <scope>NUCLEOTIDE SEQUENCE [LARGE SCALE GENOMIC DNA]</scope>
    <source>
        <strain evidence="2 3">NIES-2285</strain>
    </source>
</reference>
<accession>A0A1Y1IUP6</accession>
<feature type="compositionally biased region" description="Basic and acidic residues" evidence="1">
    <location>
        <begin position="246"/>
        <end position="272"/>
    </location>
</feature>
<dbReference type="OMA" id="QTYHEAF"/>
<gene>
    <name evidence="2" type="ORF">KFL_014510010</name>
</gene>
<evidence type="ECO:0000313" key="3">
    <source>
        <dbReference type="Proteomes" id="UP000054558"/>
    </source>
</evidence>
<feature type="non-terminal residue" evidence="2">
    <location>
        <position position="1"/>
    </location>
</feature>
<feature type="compositionally biased region" description="Basic and acidic residues" evidence="1">
    <location>
        <begin position="219"/>
        <end position="236"/>
    </location>
</feature>
<proteinExistence type="predicted"/>
<dbReference type="Proteomes" id="UP000054558">
    <property type="component" value="Unassembled WGS sequence"/>
</dbReference>
<feature type="compositionally biased region" description="Low complexity" evidence="1">
    <location>
        <begin position="198"/>
        <end position="208"/>
    </location>
</feature>
<feature type="compositionally biased region" description="Low complexity" evidence="1">
    <location>
        <begin position="165"/>
        <end position="177"/>
    </location>
</feature>
<dbReference type="AlphaFoldDB" id="A0A1Y1IUP6"/>
<sequence length="415" mass="44706">YRDHTGTEVGNKIENWRKRYRNVRKQCTQDKVHMTQTGRETTIADVDTDLGHEKWQLFQTYHEAFGDDPSLNPERADELGDPAKVEELDGEGPVASEGDGGEEGGPEPELDDGDEDEEGSEETFPWDAEAQLNLASNKDNAKETSELSLGGSEEQLPERGKSQAEADSAAATAATASVGVPSKNARKKAKPGLKQKKSPASLPSAAAATNGKKLAGGRLSEEDGKPGPRLTTKEQRATASVVDQLEFARKDEAARRDREAEREHKDRKERRAHEERMLQMQMNQQHQLAMFSAQMQQQTMLLLAGNFNPSSSPASTTVPTFPNQFPNQAGYGVPPAAQGPSYVAQMNGSPQAPPFFQPVFAAAAPNPFAPNFAASIAGTQTGINPASPANTQSPELARGFRPFQSGAAPNVMGSP</sequence>
<evidence type="ECO:0000256" key="1">
    <source>
        <dbReference type="SAM" id="MobiDB-lite"/>
    </source>
</evidence>
<protein>
    <submittedName>
        <fullName evidence="2">Uncharacterized protein</fullName>
    </submittedName>
</protein>
<evidence type="ECO:0000313" key="2">
    <source>
        <dbReference type="EMBL" id="GAQ93339.1"/>
    </source>
</evidence>
<dbReference type="EMBL" id="DF238400">
    <property type="protein sequence ID" value="GAQ93339.1"/>
    <property type="molecule type" value="Genomic_DNA"/>
</dbReference>
<feature type="compositionally biased region" description="Acidic residues" evidence="1">
    <location>
        <begin position="99"/>
        <end position="121"/>
    </location>
</feature>
<feature type="compositionally biased region" description="Basic residues" evidence="1">
    <location>
        <begin position="184"/>
        <end position="197"/>
    </location>
</feature>
<feature type="compositionally biased region" description="Polar residues" evidence="1">
    <location>
        <begin position="382"/>
        <end position="394"/>
    </location>
</feature>
<organism evidence="2 3">
    <name type="scientific">Klebsormidium nitens</name>
    <name type="common">Green alga</name>
    <name type="synonym">Ulothrix nitens</name>
    <dbReference type="NCBI Taxonomy" id="105231"/>
    <lineage>
        <taxon>Eukaryota</taxon>
        <taxon>Viridiplantae</taxon>
        <taxon>Streptophyta</taxon>
        <taxon>Klebsormidiophyceae</taxon>
        <taxon>Klebsormidiales</taxon>
        <taxon>Klebsormidiaceae</taxon>
        <taxon>Klebsormidium</taxon>
    </lineage>
</organism>
<feature type="region of interest" description="Disordered" evidence="1">
    <location>
        <begin position="382"/>
        <end position="415"/>
    </location>
</feature>